<dbReference type="GO" id="GO:0033926">
    <property type="term" value="F:endo-alpha-N-acetylgalactosaminidase activity"/>
    <property type="evidence" value="ECO:0007669"/>
    <property type="project" value="InterPro"/>
</dbReference>
<keyword evidence="7" id="KW-1185">Reference proteome</keyword>
<dbReference type="Pfam" id="PF17974">
    <property type="entry name" value="GalBD_like"/>
    <property type="match status" value="1"/>
</dbReference>
<name>A0A430FUL6_9BIFI</name>
<feature type="chain" id="PRO_5019457733" evidence="4">
    <location>
        <begin position="28"/>
        <end position="1936"/>
    </location>
</feature>
<feature type="coiled-coil region" evidence="1">
    <location>
        <begin position="1426"/>
        <end position="1454"/>
    </location>
</feature>
<dbReference type="InterPro" id="IPR049314">
    <property type="entry name" value="GH101_dom-5"/>
</dbReference>
<keyword evidence="3" id="KW-0812">Transmembrane</keyword>
<dbReference type="SUPFAM" id="SSF49785">
    <property type="entry name" value="Galactose-binding domain-like"/>
    <property type="match status" value="1"/>
</dbReference>
<evidence type="ECO:0000256" key="2">
    <source>
        <dbReference type="SAM" id="MobiDB-lite"/>
    </source>
</evidence>
<dbReference type="Pfam" id="PF07554">
    <property type="entry name" value="FIVAR"/>
    <property type="match status" value="2"/>
</dbReference>
<dbReference type="InterPro" id="IPR040575">
    <property type="entry name" value="GH101_N"/>
</dbReference>
<dbReference type="OrthoDB" id="1095434at2"/>
<dbReference type="Pfam" id="PF12905">
    <property type="entry name" value="Glyco_hydro_101"/>
    <property type="match status" value="1"/>
</dbReference>
<dbReference type="Pfam" id="PF17451">
    <property type="entry name" value="Glyco_hyd_101C"/>
    <property type="match status" value="1"/>
</dbReference>
<keyword evidence="3" id="KW-1133">Transmembrane helix</keyword>
<dbReference type="Gene3D" id="1.20.1270.70">
    <property type="entry name" value="Designed single chain three-helix bundle"/>
    <property type="match status" value="3"/>
</dbReference>
<gene>
    <name evidence="6" type="ORF">D2E24_0941</name>
</gene>
<feature type="compositionally biased region" description="Low complexity" evidence="2">
    <location>
        <begin position="1879"/>
        <end position="1906"/>
    </location>
</feature>
<dbReference type="Pfam" id="PF00754">
    <property type="entry name" value="F5_F8_type_C"/>
    <property type="match status" value="1"/>
</dbReference>
<feature type="region of interest" description="Disordered" evidence="2">
    <location>
        <begin position="514"/>
        <end position="534"/>
    </location>
</feature>
<feature type="region of interest" description="Disordered" evidence="2">
    <location>
        <begin position="26"/>
        <end position="74"/>
    </location>
</feature>
<dbReference type="SUPFAM" id="SSF49899">
    <property type="entry name" value="Concanavalin A-like lectins/glucanases"/>
    <property type="match status" value="1"/>
</dbReference>
<comment type="caution">
    <text evidence="6">The sequence shown here is derived from an EMBL/GenBank/DDBJ whole genome shotgun (WGS) entry which is preliminary data.</text>
</comment>
<dbReference type="InterPro" id="IPR008979">
    <property type="entry name" value="Galactose-bd-like_sf"/>
</dbReference>
<dbReference type="Pfam" id="PF13620">
    <property type="entry name" value="CarboxypepD_reg"/>
    <property type="match status" value="1"/>
</dbReference>
<evidence type="ECO:0000259" key="5">
    <source>
        <dbReference type="PROSITE" id="PS50022"/>
    </source>
</evidence>
<dbReference type="GO" id="GO:0030246">
    <property type="term" value="F:carbohydrate binding"/>
    <property type="evidence" value="ECO:0007669"/>
    <property type="project" value="InterPro"/>
</dbReference>
<dbReference type="InterPro" id="IPR040633">
    <property type="entry name" value="Gal_mutarotas_3"/>
</dbReference>
<dbReference type="Pfam" id="PF17995">
    <property type="entry name" value="GH101_N"/>
    <property type="match status" value="1"/>
</dbReference>
<dbReference type="SUPFAM" id="SSF49464">
    <property type="entry name" value="Carboxypeptidase regulatory domain-like"/>
    <property type="match status" value="1"/>
</dbReference>
<keyword evidence="3" id="KW-0472">Membrane</keyword>
<evidence type="ECO:0000256" key="4">
    <source>
        <dbReference type="SAM" id="SignalP"/>
    </source>
</evidence>
<feature type="signal peptide" evidence="4">
    <location>
        <begin position="1"/>
        <end position="27"/>
    </location>
</feature>
<feature type="compositionally biased region" description="Polar residues" evidence="2">
    <location>
        <begin position="51"/>
        <end position="65"/>
    </location>
</feature>
<dbReference type="RefSeq" id="WP_125968197.1">
    <property type="nucleotide sequence ID" value="NZ_QXGK01000007.1"/>
</dbReference>
<feature type="region of interest" description="Disordered" evidence="2">
    <location>
        <begin position="1525"/>
        <end position="1552"/>
    </location>
</feature>
<evidence type="ECO:0000313" key="6">
    <source>
        <dbReference type="EMBL" id="RSX56996.1"/>
    </source>
</evidence>
<sequence>MKPRVASAVLSATLVLVPLGTVGTAYATETPPSPPASSADATPAVPATDTQGNAAEQDPTASVQGWSLDPATAKGGETLEASGGWLRFVSGDGNGNSASDAAQYPAIAVYDQEFDFTTTGSFHATVQSPNSADTNRFGFYLGYTDPGNGLFVGFDKNGWYWQKYTDGDGPWYENSSRIPSPKADTPASVTVSWDGRTATVTVDGVKAFDVDYSSMTNLTGRLAMKAGSYRDATHDEKTDVSIRDFPAEDVSTHAVTGIVRDAAGAPVAGATVAASGASCVTGADGAFRLEGLRNGEHTLGVSAAGYESATVTVTVDGDDVALDTDITLAPAAVVETETLKTEQMTVALKKHFPSVLTYTMSDGKVMHGQTKDVRTVEINGVNVELTDKDVTFTKDSDTKATYVLTVKNTAKHVDAVVTVEISVEKNTLHMDVTKIENKADEDTHPIQTISFPNHSLVSVRADQDNAQFTGAIMSSSNAKVGDENIALTASTSMTDKDYMYAFVSGGGLSAGLWSNSEHDGRTGSGTDNGGNQNTRVYATTQDVDGVRSLGLASAPWYYHRVVTDTNGTKYTADETEMPQMAVAIAGDQNEDGTVNWQDGAIAYRSIMNNPYKSEEVPELVAWRIAMNFGGQAQNPFLTTLDNVKKVALNTDGLGQSVLLKGYGNEGHDSGHPDYADIGERIGGADDMNELMEKGAEYGARFGIHVNASEMYPEAKAFSEDLLRRNGNGSLYYSWDWIDQAIGINGIYDLMSGERENRFQELKDEVGDNLDFIYLDVWGTKHSGAEDSWETRRVADTINSLGWNVGTEYGTAMEYEATFHHWAADLTGGNASLKGENSEVMRFLRNHQKDSWMGDYPKYGQPSNAPLLGGYSMTDFEGWQGRNDYDKYIRNLYTYDVSTKFIQHFKVTRWVNNPLLNASNGNANAVRDTSVNNGNEQITLKDDNGNTLVLSRGSNDTSNAAYRQRTITLNGVTIATGAVSRGDNGTGGTESYLLPWMWDASTGDLLGSDDQRLYHWNTTGGQTEWTLPTGWENLSSVKVYRLTDQGKTDEQDVAVVDGKVTLSADAQTPYVVYKGEAKQIQVNWSDGMHVVDAGFNGGQATLEDNWTVTGNGTAEVVKTQAGNPVLRLDGDATVTQTAEGLTPGERYALYLGVDNRSDGDATVSVADGSTVLASNSTGRSIARNYVKAYAHNTNSPTVGGSSYFQNMYVWFTAPESGKVTLTLSHEGEGSAYWDDVRFVRNDYDGITCDEQGRIVTLTNDFEDNAQGIWPFVMAGIEGVEDNRIHMAERHDPYTQAGWEAKKMDDVIDGDWSIKIHGLTGGGKLAYQTIPQTMRFEPGVTYKVSFDYQSGSEGTYAIAVGHGEYSADSVTLTPLAKALGEDGHAEFTVTGSLDGDSWFGISSTTTAADTQGVGGKAANLGGYKDLVLDNLRIERVDAEAKTKEEAQALLKTVRDEYDSRRADFSEEAWNVYRTTLTEARVLIDKDGAGEADYTSAYTLLTALGEYMRTAPGSEGSSRDDIASDRYTVSTGSAETSNSNNHEEGPAALAQDGDANTRWHTEYRVNAVSNGTAWYQFDLGEPATVSGLRYLPRPGGANVNGKIKGYTITLTLADGTTREVDGTFRTDTVWQKVSFEPVENVTAVRLTAKSSAGDTAGNTNKFAAAAELRIVGPGGDAEDTVDRSALQALVDQAGALSEKDYTADSWTGFAAALAKAGTVLSDEDADDYDVALAVENLNHAMRSLVRDETPDPGPDPEPEPVDKSALTALLADANKLAEDDYTAESWAPFAQARTAAQQTLDDSDATAEAVAQAVATLQGAMDALVEETVKPDPDPSPDPDPDPSPDPDPDPLPDPDPDPTPDPDPDPTPTPTPDPDKPGPSQPTDQTKPGTTGKPTGKPSTKPGTTAHTGASIATAATAGFVLLAGAVALVVARRRRMG</sequence>
<feature type="compositionally biased region" description="Polar residues" evidence="2">
    <location>
        <begin position="1525"/>
        <end position="1537"/>
    </location>
</feature>
<dbReference type="InterPro" id="IPR040502">
    <property type="entry name" value="GH101_dom-6"/>
</dbReference>
<feature type="compositionally biased region" description="Acidic residues" evidence="2">
    <location>
        <begin position="1832"/>
        <end position="1862"/>
    </location>
</feature>
<keyword evidence="1" id="KW-0175">Coiled coil</keyword>
<organism evidence="6 7">
    <name type="scientific">Bifidobacterium samirii</name>
    <dbReference type="NCBI Taxonomy" id="2306974"/>
    <lineage>
        <taxon>Bacteria</taxon>
        <taxon>Bacillati</taxon>
        <taxon>Actinomycetota</taxon>
        <taxon>Actinomycetes</taxon>
        <taxon>Bifidobacteriales</taxon>
        <taxon>Bifidobacteriaceae</taxon>
        <taxon>Bifidobacterium</taxon>
    </lineage>
</organism>
<dbReference type="Pfam" id="PF20909">
    <property type="entry name" value="SpGH101_helical"/>
    <property type="match status" value="1"/>
</dbReference>
<feature type="domain" description="F5/8 type C" evidence="5">
    <location>
        <begin position="1507"/>
        <end position="1614"/>
    </location>
</feature>
<keyword evidence="4" id="KW-0732">Signal</keyword>
<dbReference type="InterPro" id="IPR048842">
    <property type="entry name" value="GH101_helical"/>
</dbReference>
<dbReference type="PANTHER" id="PTHR34403">
    <property type="entry name" value="TOL-PAL SYSTEM PROTEIN TOLA"/>
    <property type="match status" value="1"/>
</dbReference>
<dbReference type="InterPro" id="IPR025706">
    <property type="entry name" value="Endoa_GalNAc"/>
</dbReference>
<dbReference type="Pfam" id="PF18080">
    <property type="entry name" value="Gal_mutarotas_3"/>
    <property type="match status" value="1"/>
</dbReference>
<feature type="compositionally biased region" description="Pro residues" evidence="2">
    <location>
        <begin position="1863"/>
        <end position="1878"/>
    </location>
</feature>
<dbReference type="Proteomes" id="UP000287470">
    <property type="component" value="Unassembled WGS sequence"/>
</dbReference>
<dbReference type="Gene3D" id="2.70.98.10">
    <property type="match status" value="1"/>
</dbReference>
<dbReference type="CDD" id="cd14244">
    <property type="entry name" value="GH_101_like"/>
    <property type="match status" value="1"/>
</dbReference>
<accession>A0A430FUL6</accession>
<dbReference type="InterPro" id="IPR050972">
    <property type="entry name" value="SDr-like"/>
</dbReference>
<dbReference type="Gene3D" id="2.60.120.260">
    <property type="entry name" value="Galactose-binding domain-like"/>
    <property type="match status" value="3"/>
</dbReference>
<dbReference type="Gene3D" id="3.20.20.80">
    <property type="entry name" value="Glycosidases"/>
    <property type="match status" value="1"/>
</dbReference>
<evidence type="ECO:0000313" key="7">
    <source>
        <dbReference type="Proteomes" id="UP000287470"/>
    </source>
</evidence>
<feature type="region of interest" description="Disordered" evidence="2">
    <location>
        <begin position="1825"/>
        <end position="1906"/>
    </location>
</feature>
<dbReference type="InterPro" id="IPR014718">
    <property type="entry name" value="GH-type_carb-bd"/>
</dbReference>
<proteinExistence type="predicted"/>
<dbReference type="InterPro" id="IPR008969">
    <property type="entry name" value="CarboxyPept-like_regulatory"/>
</dbReference>
<feature type="transmembrane region" description="Helical" evidence="3">
    <location>
        <begin position="1908"/>
        <end position="1930"/>
    </location>
</feature>
<dbReference type="PROSITE" id="PS50022">
    <property type="entry name" value="FA58C_3"/>
    <property type="match status" value="1"/>
</dbReference>
<dbReference type="InterPro" id="IPR013780">
    <property type="entry name" value="Glyco_hydro_b"/>
</dbReference>
<dbReference type="Gene3D" id="2.60.40.1180">
    <property type="entry name" value="Golgi alpha-mannosidase II"/>
    <property type="match status" value="1"/>
</dbReference>
<dbReference type="EMBL" id="QXGK01000007">
    <property type="protein sequence ID" value="RSX56996.1"/>
    <property type="molecule type" value="Genomic_DNA"/>
</dbReference>
<dbReference type="InterPro" id="IPR013320">
    <property type="entry name" value="ConA-like_dom_sf"/>
</dbReference>
<protein>
    <submittedName>
        <fullName evidence="6">Endo-alpha-N-acetylgalactosaminidase</fullName>
    </submittedName>
</protein>
<feature type="compositionally biased region" description="Low complexity" evidence="2">
    <location>
        <begin position="26"/>
        <end position="50"/>
    </location>
</feature>
<evidence type="ECO:0000256" key="1">
    <source>
        <dbReference type="SAM" id="Coils"/>
    </source>
</evidence>
<dbReference type="Pfam" id="PF21466">
    <property type="entry name" value="GH101_dom-5"/>
    <property type="match status" value="1"/>
</dbReference>
<dbReference type="Gene3D" id="2.60.120.870">
    <property type="match status" value="1"/>
</dbReference>
<dbReference type="Gene3D" id="2.60.40.1120">
    <property type="entry name" value="Carboxypeptidase-like, regulatory domain"/>
    <property type="match status" value="1"/>
</dbReference>
<evidence type="ECO:0000256" key="3">
    <source>
        <dbReference type="SAM" id="Phobius"/>
    </source>
</evidence>
<reference evidence="6 7" key="1">
    <citation type="submission" date="2018-09" db="EMBL/GenBank/DDBJ databases">
        <title>Characterization of the phylogenetic diversity of five novel species belonging to the genus Bifidobacterium.</title>
        <authorList>
            <person name="Lugli G.A."/>
            <person name="Duranti S."/>
            <person name="Milani C."/>
        </authorList>
    </citation>
    <scope>NUCLEOTIDE SEQUENCE [LARGE SCALE GENOMIC DNA]</scope>
    <source>
        <strain evidence="6 7">2033B</strain>
    </source>
</reference>
<dbReference type="InterPro" id="IPR000421">
    <property type="entry name" value="FA58C"/>
</dbReference>
<dbReference type="InterPro" id="IPR035364">
    <property type="entry name" value="Beta_sandwich_GH101"/>
</dbReference>
<dbReference type="PANTHER" id="PTHR34403:SF14">
    <property type="entry name" value="OS05G0225800 PROTEIN"/>
    <property type="match status" value="1"/>
</dbReference>